<evidence type="ECO:0000256" key="2">
    <source>
        <dbReference type="ARBA" id="ARBA00022475"/>
    </source>
</evidence>
<evidence type="ECO:0000256" key="6">
    <source>
        <dbReference type="SAM" id="Phobius"/>
    </source>
</evidence>
<dbReference type="PANTHER" id="PTHR23513">
    <property type="entry name" value="INTEGRAL MEMBRANE EFFLUX PROTEIN-RELATED"/>
    <property type="match status" value="1"/>
</dbReference>
<feature type="transmembrane region" description="Helical" evidence="6">
    <location>
        <begin position="170"/>
        <end position="191"/>
    </location>
</feature>
<dbReference type="PANTHER" id="PTHR23513:SF6">
    <property type="entry name" value="MAJOR FACILITATOR SUPERFAMILY ASSOCIATED DOMAIN-CONTAINING PROTEIN"/>
    <property type="match status" value="1"/>
</dbReference>
<dbReference type="SUPFAM" id="SSF103473">
    <property type="entry name" value="MFS general substrate transporter"/>
    <property type="match status" value="1"/>
</dbReference>
<feature type="transmembrane region" description="Helical" evidence="6">
    <location>
        <begin position="81"/>
        <end position="104"/>
    </location>
</feature>
<evidence type="ECO:0000256" key="4">
    <source>
        <dbReference type="ARBA" id="ARBA00022989"/>
    </source>
</evidence>
<name>A0AB39SP91_9ACTN</name>
<evidence type="ECO:0000256" key="3">
    <source>
        <dbReference type="ARBA" id="ARBA00022692"/>
    </source>
</evidence>
<dbReference type="GO" id="GO:0022857">
    <property type="term" value="F:transmembrane transporter activity"/>
    <property type="evidence" value="ECO:0007669"/>
    <property type="project" value="InterPro"/>
</dbReference>
<dbReference type="InterPro" id="IPR036259">
    <property type="entry name" value="MFS_trans_sf"/>
</dbReference>
<comment type="subcellular location">
    <subcellularLocation>
        <location evidence="1">Cell membrane</location>
        <topology evidence="1">Multi-pass membrane protein</topology>
    </subcellularLocation>
</comment>
<feature type="transmembrane region" description="Helical" evidence="6">
    <location>
        <begin position="203"/>
        <end position="227"/>
    </location>
</feature>
<dbReference type="InterPro" id="IPR011701">
    <property type="entry name" value="MFS"/>
</dbReference>
<feature type="transmembrane region" description="Helical" evidence="6">
    <location>
        <begin position="233"/>
        <end position="254"/>
    </location>
</feature>
<proteinExistence type="predicted"/>
<keyword evidence="3 6" id="KW-0812">Transmembrane</keyword>
<dbReference type="EMBL" id="CP163440">
    <property type="protein sequence ID" value="XDQ68138.1"/>
    <property type="molecule type" value="Genomic_DNA"/>
</dbReference>
<organism evidence="7">
    <name type="scientific">Streptomyces sp. R35</name>
    <dbReference type="NCBI Taxonomy" id="3238630"/>
    <lineage>
        <taxon>Bacteria</taxon>
        <taxon>Bacillati</taxon>
        <taxon>Actinomycetota</taxon>
        <taxon>Actinomycetes</taxon>
        <taxon>Kitasatosporales</taxon>
        <taxon>Streptomycetaceae</taxon>
        <taxon>Streptomyces</taxon>
    </lineage>
</organism>
<dbReference type="Gene3D" id="1.20.1250.20">
    <property type="entry name" value="MFS general substrate transporter like domains"/>
    <property type="match status" value="1"/>
</dbReference>
<keyword evidence="5 6" id="KW-0472">Membrane</keyword>
<keyword evidence="2" id="KW-1003">Cell membrane</keyword>
<dbReference type="AlphaFoldDB" id="A0AB39SP91"/>
<dbReference type="RefSeq" id="WP_369264969.1">
    <property type="nucleotide sequence ID" value="NZ_CP163440.1"/>
</dbReference>
<dbReference type="Pfam" id="PF07690">
    <property type="entry name" value="MFS_1"/>
    <property type="match status" value="1"/>
</dbReference>
<evidence type="ECO:0000256" key="1">
    <source>
        <dbReference type="ARBA" id="ARBA00004651"/>
    </source>
</evidence>
<evidence type="ECO:0000256" key="5">
    <source>
        <dbReference type="ARBA" id="ARBA00023136"/>
    </source>
</evidence>
<protein>
    <submittedName>
        <fullName evidence="7">MFS transporter</fullName>
    </submittedName>
</protein>
<evidence type="ECO:0000313" key="7">
    <source>
        <dbReference type="EMBL" id="XDQ68138.1"/>
    </source>
</evidence>
<feature type="transmembrane region" description="Helical" evidence="6">
    <location>
        <begin position="116"/>
        <end position="137"/>
    </location>
</feature>
<reference evidence="7" key="1">
    <citation type="submission" date="2024-07" db="EMBL/GenBank/DDBJ databases">
        <authorList>
            <person name="Yu S.T."/>
        </authorList>
    </citation>
    <scope>NUCLEOTIDE SEQUENCE</scope>
    <source>
        <strain evidence="7">R35</strain>
    </source>
</reference>
<sequence length="260" mass="26036">MTTTTQVSYVVGPFIGAALFERHGPAVAVTVDAASFLLSALLQGQLSLPRTGQKSALRAADGSPDGIRAGLRALFNHHEPALSLGCYLCVALQAGINNTVLVAFLHTALRRPSSDIALFSLANGIAQILIAGLLIGLAKRLAPASAVSWSAGVAMAGGLLLATSSGLGTALAGVVIVALATAPLGIGFTTLRQTRVPESVQGRATGIIGTLTGAVFLLASLTGAWLADATSPRTSLACAAGALTLGALLGALTAPVRAIR</sequence>
<keyword evidence="4 6" id="KW-1133">Transmembrane helix</keyword>
<accession>A0AB39SP91</accession>
<gene>
    <name evidence="7" type="ORF">AB5J50_48910</name>
</gene>
<dbReference type="GO" id="GO:0005886">
    <property type="term" value="C:plasma membrane"/>
    <property type="evidence" value="ECO:0007669"/>
    <property type="project" value="UniProtKB-SubCell"/>
</dbReference>
<feature type="transmembrane region" description="Helical" evidence="6">
    <location>
        <begin position="144"/>
        <end position="164"/>
    </location>
</feature>